<dbReference type="EMBL" id="JSCE01000164">
    <property type="protein sequence ID" value="KHM51896.1"/>
    <property type="molecule type" value="Genomic_DNA"/>
</dbReference>
<proteinExistence type="predicted"/>
<evidence type="ECO:0000256" key="1">
    <source>
        <dbReference type="SAM" id="Phobius"/>
    </source>
</evidence>
<keyword evidence="1" id="KW-1133">Transmembrane helix</keyword>
<accession>A0A0B2JZ62</accession>
<evidence type="ECO:0000313" key="3">
    <source>
        <dbReference type="Proteomes" id="UP000030993"/>
    </source>
</evidence>
<comment type="caution">
    <text evidence="2">The sequence shown here is derived from an EMBL/GenBank/DDBJ whole genome shotgun (WGS) entry which is preliminary data.</text>
</comment>
<keyword evidence="3" id="KW-1185">Reference proteome</keyword>
<dbReference type="Proteomes" id="UP000030993">
    <property type="component" value="Unassembled WGS sequence"/>
</dbReference>
<evidence type="ECO:0000313" key="2">
    <source>
        <dbReference type="EMBL" id="KHM51896.1"/>
    </source>
</evidence>
<reference evidence="2 3" key="1">
    <citation type="journal article" date="2013" name="PLoS ONE">
        <title>Identification and characterization of three novel lipases belonging to families II and V from Anaerovibrio lipolyticus 5ST.</title>
        <authorList>
            <person name="Prive F."/>
            <person name="Kaderbhai N.N."/>
            <person name="Girdwood S."/>
            <person name="Worgan H.J."/>
            <person name="Pinloche E."/>
            <person name="Scollan N.D."/>
            <person name="Huws S.A."/>
            <person name="Newbold C.J."/>
        </authorList>
    </citation>
    <scope>NUCLEOTIDE SEQUENCE [LARGE SCALE GENOMIC DNA]</scope>
    <source>
        <strain evidence="2 3">5S</strain>
    </source>
</reference>
<dbReference type="RefSeq" id="WP_039208942.1">
    <property type="nucleotide sequence ID" value="NZ_JSCE01000164.1"/>
</dbReference>
<keyword evidence="1" id="KW-0812">Transmembrane</keyword>
<dbReference type="STRING" id="82374.NZ47_08020"/>
<sequence>MENNNPVKMENMSTVVENADIVTNYFADSAQENESLLDIYEKSIKDELKTVINQHSISGIVAGVLPTMGIATTLNLFVLYNRLCKKIDLPIMNNFDKLLVPVMNSIKFAFYKNAILLGIIKIVVTGLEGTGIGLPVGILVGGFMGYNFSNKAGAAFANKIKDFVDDNGTLKTIEVQPDTISVEQLEISQTNTEHPLEGNWTCDCGQVNSGNFCQNCGAKKK</sequence>
<gene>
    <name evidence="2" type="ORF">NZ47_08020</name>
</gene>
<organism evidence="2 3">
    <name type="scientific">Anaerovibrio lipolyticus</name>
    <dbReference type="NCBI Taxonomy" id="82374"/>
    <lineage>
        <taxon>Bacteria</taxon>
        <taxon>Bacillati</taxon>
        <taxon>Bacillota</taxon>
        <taxon>Negativicutes</taxon>
        <taxon>Selenomonadales</taxon>
        <taxon>Selenomonadaceae</taxon>
        <taxon>Anaerovibrio</taxon>
    </lineage>
</organism>
<name>A0A0B2JZ62_9FIRM</name>
<keyword evidence="1" id="KW-0472">Membrane</keyword>
<protein>
    <submittedName>
        <fullName evidence="2">Uncharacterized protein</fullName>
    </submittedName>
</protein>
<feature type="transmembrane region" description="Helical" evidence="1">
    <location>
        <begin position="57"/>
        <end position="80"/>
    </location>
</feature>
<dbReference type="AlphaFoldDB" id="A0A0B2JZ62"/>